<dbReference type="Proteomes" id="UP001612915">
    <property type="component" value="Unassembled WGS sequence"/>
</dbReference>
<dbReference type="SMART" id="SM00347">
    <property type="entry name" value="HTH_MARR"/>
    <property type="match status" value="1"/>
</dbReference>
<gene>
    <name evidence="2" type="ORF">ACIB24_22825</name>
</gene>
<dbReference type="SUPFAM" id="SSF46785">
    <property type="entry name" value="Winged helix' DNA-binding domain"/>
    <property type="match status" value="1"/>
</dbReference>
<dbReference type="Pfam" id="PF12802">
    <property type="entry name" value="MarR_2"/>
    <property type="match status" value="1"/>
</dbReference>
<dbReference type="InterPro" id="IPR011991">
    <property type="entry name" value="ArsR-like_HTH"/>
</dbReference>
<feature type="domain" description="HTH marR-type" evidence="1">
    <location>
        <begin position="7"/>
        <end position="139"/>
    </location>
</feature>
<organism evidence="2 3">
    <name type="scientific">Spongisporangium articulatum</name>
    <dbReference type="NCBI Taxonomy" id="3362603"/>
    <lineage>
        <taxon>Bacteria</taxon>
        <taxon>Bacillati</taxon>
        <taxon>Actinomycetota</taxon>
        <taxon>Actinomycetes</taxon>
        <taxon>Kineosporiales</taxon>
        <taxon>Kineosporiaceae</taxon>
        <taxon>Spongisporangium</taxon>
    </lineage>
</organism>
<evidence type="ECO:0000259" key="1">
    <source>
        <dbReference type="PROSITE" id="PS50995"/>
    </source>
</evidence>
<name>A0ABW8AU91_9ACTN</name>
<dbReference type="RefSeq" id="WP_398284517.1">
    <property type="nucleotide sequence ID" value="NZ_JBITLV010000011.1"/>
</dbReference>
<dbReference type="Gene3D" id="1.10.10.10">
    <property type="entry name" value="Winged helix-like DNA-binding domain superfamily/Winged helix DNA-binding domain"/>
    <property type="match status" value="1"/>
</dbReference>
<dbReference type="PRINTS" id="PR00598">
    <property type="entry name" value="HTHMARR"/>
</dbReference>
<dbReference type="InterPro" id="IPR036388">
    <property type="entry name" value="WH-like_DNA-bd_sf"/>
</dbReference>
<comment type="caution">
    <text evidence="2">The sequence shown here is derived from an EMBL/GenBank/DDBJ whole genome shotgun (WGS) entry which is preliminary data.</text>
</comment>
<evidence type="ECO:0000313" key="2">
    <source>
        <dbReference type="EMBL" id="MFI7589914.1"/>
    </source>
</evidence>
<evidence type="ECO:0000313" key="3">
    <source>
        <dbReference type="Proteomes" id="UP001612915"/>
    </source>
</evidence>
<dbReference type="EMBL" id="JBITLV010000011">
    <property type="protein sequence ID" value="MFI7589914.1"/>
    <property type="molecule type" value="Genomic_DNA"/>
</dbReference>
<proteinExistence type="predicted"/>
<dbReference type="CDD" id="cd00090">
    <property type="entry name" value="HTH_ARSR"/>
    <property type="match status" value="1"/>
</dbReference>
<accession>A0ABW8AU91</accession>
<dbReference type="InterPro" id="IPR001845">
    <property type="entry name" value="HTH_ArsR_DNA-bd_dom"/>
</dbReference>
<keyword evidence="3" id="KW-1185">Reference proteome</keyword>
<dbReference type="SMART" id="SM00418">
    <property type="entry name" value="HTH_ARSR"/>
    <property type="match status" value="1"/>
</dbReference>
<reference evidence="2 3" key="1">
    <citation type="submission" date="2024-10" db="EMBL/GenBank/DDBJ databases">
        <title>The Natural Products Discovery Center: Release of the First 8490 Sequenced Strains for Exploring Actinobacteria Biosynthetic Diversity.</title>
        <authorList>
            <person name="Kalkreuter E."/>
            <person name="Kautsar S.A."/>
            <person name="Yang D."/>
            <person name="Bader C.D."/>
            <person name="Teijaro C.N."/>
            <person name="Fluegel L."/>
            <person name="Davis C.M."/>
            <person name="Simpson J.R."/>
            <person name="Lauterbach L."/>
            <person name="Steele A.D."/>
            <person name="Gui C."/>
            <person name="Meng S."/>
            <person name="Li G."/>
            <person name="Viehrig K."/>
            <person name="Ye F."/>
            <person name="Su P."/>
            <person name="Kiefer A.F."/>
            <person name="Nichols A."/>
            <person name="Cepeda A.J."/>
            <person name="Yan W."/>
            <person name="Fan B."/>
            <person name="Jiang Y."/>
            <person name="Adhikari A."/>
            <person name="Zheng C.-J."/>
            <person name="Schuster L."/>
            <person name="Cowan T.M."/>
            <person name="Smanski M.J."/>
            <person name="Chevrette M.G."/>
            <person name="De Carvalho L.P.S."/>
            <person name="Shen B."/>
        </authorList>
    </citation>
    <scope>NUCLEOTIDE SEQUENCE [LARGE SCALE GENOMIC DNA]</scope>
    <source>
        <strain evidence="2 3">NPDC049639</strain>
    </source>
</reference>
<dbReference type="PROSITE" id="PS50995">
    <property type="entry name" value="HTH_MARR_2"/>
    <property type="match status" value="1"/>
</dbReference>
<sequence length="156" mass="17445">MRDEGDVTPIGITLWETTRRMTRAFDAVLAEHGGNRPVWFVFLALAEGGHQTQRELAREIGIKESTLTHHLNALERRGLVARRRDPDDRRVQLIEFTPEGRRVFEGMRTAAIAHDRRIQSALGPDGVRALRKQLVALADAVGERGEADGLPPLDPI</sequence>
<protein>
    <submittedName>
        <fullName evidence="2">MarR family winged helix-turn-helix transcriptional regulator</fullName>
    </submittedName>
</protein>
<dbReference type="InterPro" id="IPR000835">
    <property type="entry name" value="HTH_MarR-typ"/>
</dbReference>
<dbReference type="PANTHER" id="PTHR33164">
    <property type="entry name" value="TRANSCRIPTIONAL REGULATOR, MARR FAMILY"/>
    <property type="match status" value="1"/>
</dbReference>
<dbReference type="PANTHER" id="PTHR33164:SF99">
    <property type="entry name" value="MARR FAMILY REGULATORY PROTEIN"/>
    <property type="match status" value="1"/>
</dbReference>
<dbReference type="InterPro" id="IPR036390">
    <property type="entry name" value="WH_DNA-bd_sf"/>
</dbReference>
<dbReference type="InterPro" id="IPR039422">
    <property type="entry name" value="MarR/SlyA-like"/>
</dbReference>